<dbReference type="HOGENOM" id="CLU_015493_4_0_1"/>
<proteinExistence type="predicted"/>
<organism evidence="4 5">
    <name type="scientific">Meyerozyma guilliermondii (strain ATCC 6260 / CBS 566 / DSM 6381 / JCM 1539 / NBRC 10279 / NRRL Y-324)</name>
    <name type="common">Yeast</name>
    <name type="synonym">Candida guilliermondii</name>
    <dbReference type="NCBI Taxonomy" id="294746"/>
    <lineage>
        <taxon>Eukaryota</taxon>
        <taxon>Fungi</taxon>
        <taxon>Dikarya</taxon>
        <taxon>Ascomycota</taxon>
        <taxon>Saccharomycotina</taxon>
        <taxon>Pichiomycetes</taxon>
        <taxon>Debaryomycetaceae</taxon>
        <taxon>Meyerozyma</taxon>
    </lineage>
</organism>
<dbReference type="GeneID" id="5128587"/>
<dbReference type="RefSeq" id="XP_001486636.2">
    <property type="nucleotide sequence ID" value="XM_001486586.1"/>
</dbReference>
<sequence>MVISKNSGTKKRACFTKRSHFGCANCKAKRTKCDEKKPVCSRCLTKGLECRYGVKLHFREDYESIGKKFGREGVWKKNSSPKPTSKQLALQFRAAYYVNITNANLQFINFRPQDFISGSPRVRIRHKILDGIEDGSGYIADWQLWSYALNYYIEFVSPILNPASTISSSKTSAFSSVLLQGVVFEQGLNLKFLIQYAHQKPDILVLVLALGSKYISRIAQEDQKHVWTELASAFKSIGCANICPSTSVGTDTLFSLVLLMLYELADGRQELWRANLKHCKQILSCQTFKRPNNELELSLLSFSLELLNYQESMGRTACKDDNSFFALEDIIEDTAPSKVSWMGCNKILVDTISDITDLSFERNQMKPGDYSVLCNTIGQNLQAADLGFKLEHHLCDLGQGKCLYVPIDPTINIEELGFLLACDAKRLSTLLYFKCCLLDAHPEQIEVQILVKEIFCILDYTILQNDFKWVSTLLWTVFIAGSQISPNMPESDDFRYQTMQMLDRIEAYCLGKVEDVKEILMHIWKKRDLFNADETSMGDLKISGKSSNRLNDWDTFVSNKSYNISLA</sequence>
<keyword evidence="5" id="KW-1185">Reference proteome</keyword>
<dbReference type="GO" id="GO:0005634">
    <property type="term" value="C:nucleus"/>
    <property type="evidence" value="ECO:0007669"/>
    <property type="project" value="UniProtKB-SubCell"/>
</dbReference>
<protein>
    <recommendedName>
        <fullName evidence="3">Zn(2)-C6 fungal-type domain-containing protein</fullName>
    </recommendedName>
</protein>
<reference evidence="4 5" key="1">
    <citation type="journal article" date="2009" name="Nature">
        <title>Evolution of pathogenicity and sexual reproduction in eight Candida genomes.</title>
        <authorList>
            <person name="Butler G."/>
            <person name="Rasmussen M.D."/>
            <person name="Lin M.F."/>
            <person name="Santos M.A."/>
            <person name="Sakthikumar S."/>
            <person name="Munro C.A."/>
            <person name="Rheinbay E."/>
            <person name="Grabherr M."/>
            <person name="Forche A."/>
            <person name="Reedy J.L."/>
            <person name="Agrafioti I."/>
            <person name="Arnaud M.B."/>
            <person name="Bates S."/>
            <person name="Brown A.J."/>
            <person name="Brunke S."/>
            <person name="Costanzo M.C."/>
            <person name="Fitzpatrick D.A."/>
            <person name="de Groot P.W."/>
            <person name="Harris D."/>
            <person name="Hoyer L.L."/>
            <person name="Hube B."/>
            <person name="Klis F.M."/>
            <person name="Kodira C."/>
            <person name="Lennard N."/>
            <person name="Logue M.E."/>
            <person name="Martin R."/>
            <person name="Neiman A.M."/>
            <person name="Nikolaou E."/>
            <person name="Quail M.A."/>
            <person name="Quinn J."/>
            <person name="Santos M.C."/>
            <person name="Schmitzberger F.F."/>
            <person name="Sherlock G."/>
            <person name="Shah P."/>
            <person name="Silverstein K.A."/>
            <person name="Skrzypek M.S."/>
            <person name="Soll D."/>
            <person name="Staggs R."/>
            <person name="Stansfield I."/>
            <person name="Stumpf M.P."/>
            <person name="Sudbery P.E."/>
            <person name="Srikantha T."/>
            <person name="Zeng Q."/>
            <person name="Berman J."/>
            <person name="Berriman M."/>
            <person name="Heitman J."/>
            <person name="Gow N.A."/>
            <person name="Lorenz M.C."/>
            <person name="Birren B.W."/>
            <person name="Kellis M."/>
            <person name="Cuomo C.A."/>
        </authorList>
    </citation>
    <scope>NUCLEOTIDE SEQUENCE [LARGE SCALE GENOMIC DNA]</scope>
    <source>
        <strain evidence="5">ATCC 6260 / CBS 566 / DSM 6381 / JCM 1539 / NBRC 10279 / NRRL Y-324</strain>
    </source>
</reference>
<dbReference type="PANTHER" id="PTHR37534:SF49">
    <property type="entry name" value="LYSINE BIOSYNTHESIS REGULATORY PROTEIN LYS14"/>
    <property type="match status" value="1"/>
</dbReference>
<accession>A5D9R2</accession>
<name>A5D9R2_PICGU</name>
<dbReference type="eggNOG" id="ENOG502S2DH">
    <property type="taxonomic scope" value="Eukaryota"/>
</dbReference>
<dbReference type="OrthoDB" id="5069333at2759"/>
<dbReference type="InterPro" id="IPR021858">
    <property type="entry name" value="Fun_TF"/>
</dbReference>
<comment type="subcellular location">
    <subcellularLocation>
        <location evidence="1">Nucleus</location>
    </subcellularLocation>
</comment>
<dbReference type="AlphaFoldDB" id="A5D9R2"/>
<evidence type="ECO:0000313" key="5">
    <source>
        <dbReference type="Proteomes" id="UP000001997"/>
    </source>
</evidence>
<evidence type="ECO:0000256" key="2">
    <source>
        <dbReference type="ARBA" id="ARBA00023242"/>
    </source>
</evidence>
<gene>
    <name evidence="4" type="ORF">PGUG_00013</name>
</gene>
<dbReference type="InterPro" id="IPR036864">
    <property type="entry name" value="Zn2-C6_fun-type_DNA-bd_sf"/>
</dbReference>
<dbReference type="Proteomes" id="UP000001997">
    <property type="component" value="Unassembled WGS sequence"/>
</dbReference>
<dbReference type="SUPFAM" id="SSF57701">
    <property type="entry name" value="Zn2/Cys6 DNA-binding domain"/>
    <property type="match status" value="1"/>
</dbReference>
<evidence type="ECO:0000313" key="4">
    <source>
        <dbReference type="EMBL" id="EDK35915.2"/>
    </source>
</evidence>
<dbReference type="GO" id="GO:0000976">
    <property type="term" value="F:transcription cis-regulatory region binding"/>
    <property type="evidence" value="ECO:0007669"/>
    <property type="project" value="TreeGrafter"/>
</dbReference>
<dbReference type="PANTHER" id="PTHR37534">
    <property type="entry name" value="TRANSCRIPTIONAL ACTIVATOR PROTEIN UGA3"/>
    <property type="match status" value="1"/>
</dbReference>
<dbReference type="Pfam" id="PF00172">
    <property type="entry name" value="Zn_clus"/>
    <property type="match status" value="1"/>
</dbReference>
<dbReference type="GO" id="GO:0045944">
    <property type="term" value="P:positive regulation of transcription by RNA polymerase II"/>
    <property type="evidence" value="ECO:0007669"/>
    <property type="project" value="TreeGrafter"/>
</dbReference>
<dbReference type="EMBL" id="CH408155">
    <property type="protein sequence ID" value="EDK35915.2"/>
    <property type="molecule type" value="Genomic_DNA"/>
</dbReference>
<evidence type="ECO:0000259" key="3">
    <source>
        <dbReference type="PROSITE" id="PS50048"/>
    </source>
</evidence>
<dbReference type="GO" id="GO:0000981">
    <property type="term" value="F:DNA-binding transcription factor activity, RNA polymerase II-specific"/>
    <property type="evidence" value="ECO:0007669"/>
    <property type="project" value="InterPro"/>
</dbReference>
<dbReference type="SMART" id="SM00066">
    <property type="entry name" value="GAL4"/>
    <property type="match status" value="1"/>
</dbReference>
<dbReference type="Gene3D" id="4.10.240.10">
    <property type="entry name" value="Zn(2)-C6 fungal-type DNA-binding domain"/>
    <property type="match status" value="1"/>
</dbReference>
<dbReference type="KEGG" id="pgu:PGUG_00013"/>
<keyword evidence="2" id="KW-0539">Nucleus</keyword>
<feature type="domain" description="Zn(2)-C6 fungal-type" evidence="3">
    <location>
        <begin position="22"/>
        <end position="52"/>
    </location>
</feature>
<dbReference type="CDD" id="cd00067">
    <property type="entry name" value="GAL4"/>
    <property type="match status" value="1"/>
</dbReference>
<dbReference type="InParanoid" id="A5D9R2"/>
<dbReference type="OMA" id="VRCDTQK"/>
<dbReference type="PROSITE" id="PS00463">
    <property type="entry name" value="ZN2_CY6_FUNGAL_1"/>
    <property type="match status" value="1"/>
</dbReference>
<dbReference type="STRING" id="294746.A5D9R2"/>
<dbReference type="InterPro" id="IPR001138">
    <property type="entry name" value="Zn2Cys6_DnaBD"/>
</dbReference>
<evidence type="ECO:0000256" key="1">
    <source>
        <dbReference type="ARBA" id="ARBA00004123"/>
    </source>
</evidence>
<dbReference type="PROSITE" id="PS50048">
    <property type="entry name" value="ZN2_CY6_FUNGAL_2"/>
    <property type="match status" value="1"/>
</dbReference>
<dbReference type="Pfam" id="PF11951">
    <property type="entry name" value="Fungal_trans_2"/>
    <property type="match status" value="1"/>
</dbReference>
<dbReference type="GO" id="GO:0008270">
    <property type="term" value="F:zinc ion binding"/>
    <property type="evidence" value="ECO:0007669"/>
    <property type="project" value="InterPro"/>
</dbReference>